<gene>
    <name evidence="2" type="ORF">LfDm3_0515</name>
</gene>
<dbReference type="GO" id="GO:0005525">
    <property type="term" value="F:GTP binding"/>
    <property type="evidence" value="ECO:0007669"/>
    <property type="project" value="InterPro"/>
</dbReference>
<dbReference type="GeneID" id="74913202"/>
<dbReference type="InterPro" id="IPR006073">
    <property type="entry name" value="GTP-bd"/>
</dbReference>
<dbReference type="NCBIfam" id="TIGR03597">
    <property type="entry name" value="GTPase_YqeH"/>
    <property type="match status" value="1"/>
</dbReference>
<evidence type="ECO:0000313" key="3">
    <source>
        <dbReference type="Proteomes" id="UP000031397"/>
    </source>
</evidence>
<dbReference type="AlphaFoldDB" id="A0A0C1LYZ7"/>
<reference evidence="2 3" key="1">
    <citation type="submission" date="2014-06" db="EMBL/GenBank/DDBJ databases">
        <title>Functional and comparative genomic analyses of the Drosophila gut microbiota identify candidate symbiosis factors.</title>
        <authorList>
            <person name="Newell P.D."/>
            <person name="Chaston J.M."/>
            <person name="Douglas A.E."/>
        </authorList>
    </citation>
    <scope>NUCLEOTIDE SEQUENCE [LARGE SCALE GENOMIC DNA]</scope>
    <source>
        <strain evidence="2 3">DmCS_002</strain>
    </source>
</reference>
<comment type="caution">
    <text evidence="2">The sequence shown here is derived from an EMBL/GenBank/DDBJ whole genome shotgun (WGS) entry which is preliminary data.</text>
</comment>
<sequence length="372" mass="41421">MNNDESKEPLYCIGCGAEIQDTDPDSVGYTPTSAIKKGIDSGKLYCQRCFKLRHYNQIEPSRVSNDEFLKLLSKISETNSLVVYVVDVFDVDGSMIPGIQRFVGKNPIILVGNKSDLLPSSFNHNKVKDWLRQMANKNGIRPIDIELVSAKTNQSVDDLLKAISKHQKGRNVYVVGVTNVGKSTLINQIIQQSTGEKQVITTSKFPGTTLDLIKIPLEDGKELIDTPGVIHEGQMAHYLGSKDLKYVSPQKRIKPKTYQLDPGQTLFLGAIGRFDFISGERHGFTVYADNNLMIHRTKLENADEFFDKHAGELLTPPTEKDNVVELQRHEFKVTDRSDLVIEGLGWITVPKGSTVAGYAPKGVSVLIRKAMF</sequence>
<accession>A0A0C1LYZ7</accession>
<dbReference type="PATRIC" id="fig|1614.7.peg.503"/>
<dbReference type="Proteomes" id="UP000031397">
    <property type="component" value="Unassembled WGS sequence"/>
</dbReference>
<dbReference type="PROSITE" id="PS51721">
    <property type="entry name" value="G_CP"/>
    <property type="match status" value="1"/>
</dbReference>
<evidence type="ECO:0000313" key="2">
    <source>
        <dbReference type="EMBL" id="KID42110.1"/>
    </source>
</evidence>
<keyword evidence="3" id="KW-1185">Reference proteome</keyword>
<dbReference type="PANTHER" id="PTHR46434:SF1">
    <property type="entry name" value="GENETIC INTERACTOR OF PROHIBITINS 3, MITOCHONDRIAL"/>
    <property type="match status" value="1"/>
</dbReference>
<dbReference type="Pfam" id="PF21516">
    <property type="entry name" value="YqeH-like_C"/>
    <property type="match status" value="1"/>
</dbReference>
<dbReference type="OrthoDB" id="9773841at2"/>
<dbReference type="InterPro" id="IPR030378">
    <property type="entry name" value="G_CP_dom"/>
</dbReference>
<dbReference type="CDD" id="cd01855">
    <property type="entry name" value="YqeH"/>
    <property type="match status" value="1"/>
</dbReference>
<feature type="domain" description="CP-type G" evidence="1">
    <location>
        <begin position="69"/>
        <end position="232"/>
    </location>
</feature>
<protein>
    <submittedName>
        <fullName evidence="2">GTP-binding protein YqeH, required for biogenesis of 30S ribosome subunit</fullName>
    </submittedName>
</protein>
<dbReference type="RefSeq" id="WP_039143912.1">
    <property type="nucleotide sequence ID" value="NZ_JOJZ01000010.1"/>
</dbReference>
<dbReference type="EMBL" id="JOJZ01000010">
    <property type="protein sequence ID" value="KID42110.1"/>
    <property type="molecule type" value="Genomic_DNA"/>
</dbReference>
<organism evidence="2 3">
    <name type="scientific">Fructilactobacillus fructivorans</name>
    <dbReference type="NCBI Taxonomy" id="1614"/>
    <lineage>
        <taxon>Bacteria</taxon>
        <taxon>Bacillati</taxon>
        <taxon>Bacillota</taxon>
        <taxon>Bacilli</taxon>
        <taxon>Lactobacillales</taxon>
        <taxon>Lactobacillaceae</taxon>
        <taxon>Fructilactobacillus</taxon>
    </lineage>
</organism>
<dbReference type="InterPro" id="IPR027417">
    <property type="entry name" value="P-loop_NTPase"/>
</dbReference>
<dbReference type="InterPro" id="IPR050896">
    <property type="entry name" value="Mito_lipid_metab_GTPase"/>
</dbReference>
<dbReference type="InterPro" id="IPR048422">
    <property type="entry name" value="NOA1/YqeH-like_C"/>
</dbReference>
<proteinExistence type="predicted"/>
<dbReference type="PANTHER" id="PTHR46434">
    <property type="entry name" value="GENETIC INTERACTOR OF PROHIBITINS 3, MITOCHONDRIAL"/>
    <property type="match status" value="1"/>
</dbReference>
<dbReference type="Gene3D" id="3.40.50.300">
    <property type="entry name" value="P-loop containing nucleotide triphosphate hydrolases"/>
    <property type="match status" value="1"/>
</dbReference>
<dbReference type="Pfam" id="PF01926">
    <property type="entry name" value="MMR_HSR1"/>
    <property type="match status" value="1"/>
</dbReference>
<dbReference type="InterPro" id="IPR019988">
    <property type="entry name" value="GTP-bd_ribosome_bgen_YqeH"/>
</dbReference>
<name>A0A0C1LYZ7_9LACO</name>
<evidence type="ECO:0000259" key="1">
    <source>
        <dbReference type="PROSITE" id="PS51721"/>
    </source>
</evidence>
<dbReference type="SUPFAM" id="SSF52540">
    <property type="entry name" value="P-loop containing nucleoside triphosphate hydrolases"/>
    <property type="match status" value="1"/>
</dbReference>